<proteinExistence type="predicted"/>
<evidence type="ECO:0000313" key="1">
    <source>
        <dbReference type="EMBL" id="KAH7905185.1"/>
    </source>
</evidence>
<evidence type="ECO:0000313" key="2">
    <source>
        <dbReference type="Proteomes" id="UP000790377"/>
    </source>
</evidence>
<dbReference type="EMBL" id="MU268251">
    <property type="protein sequence ID" value="KAH7905185.1"/>
    <property type="molecule type" value="Genomic_DNA"/>
</dbReference>
<protein>
    <submittedName>
        <fullName evidence="1">Uncharacterized protein</fullName>
    </submittedName>
</protein>
<sequence>MDITINNIERVLRSNNPRVFKNLFELLLVPDQNHTFVANYTGAIGLKFQNEFQRVHGTLGLTPFGRACVDADIVKTMLDLATNCPYSSEVPKEQCIAQYHALEALAGLLQCGDLTQRRDLLDQMLQLDVVNICLQKLDHPLCTHRQQAINLLRVACSEAFLGEKVTAAIAADIIAAMCKFTLEGPLDFVSQLLSLDTTWQSRLFMGTLGIPASRAGRYVPRYYAMAQESALWTVHGILCASPPPSCKFRLDILKKRPEIIDMLFDCAIITRPAWYPETQVDSIACEVLALLFQWPLHVVPGVESTNVDGDFNAQEWRQLLGRLISHEGWDEKIINVWKKVVEEDWEEVRRWFLRVGRDYHAFEIPDEKAFRCVFEYRGTSRIAMLRLITTVSHTAESMSNAQIESLLWIAHDASRKIGTANDCHTEGDLYTLIERSEEVFRSPMYTVSSNTTVEAPALIAEESVLGPTALARLLVVLAQRNRLGKIQALKKATDGLSTSTSLNQVQQVTNPDTIKRFLKIALQRVKARADKGRKRARNESDADFARAAYTSAAELAAALIAFDRHTQAQYAQDVKGARKELVLALGNASEMALRSKRYHKAVSFGMGALTIAEDIPAAEGLDSSVVSKNKRRVDEARAVLGR</sequence>
<accession>A0ACB7ZVE1</accession>
<dbReference type="Proteomes" id="UP000790377">
    <property type="component" value="Unassembled WGS sequence"/>
</dbReference>
<reference evidence="1" key="1">
    <citation type="journal article" date="2021" name="New Phytol.">
        <title>Evolutionary innovations through gain and loss of genes in the ectomycorrhizal Boletales.</title>
        <authorList>
            <person name="Wu G."/>
            <person name="Miyauchi S."/>
            <person name="Morin E."/>
            <person name="Kuo A."/>
            <person name="Drula E."/>
            <person name="Varga T."/>
            <person name="Kohler A."/>
            <person name="Feng B."/>
            <person name="Cao Y."/>
            <person name="Lipzen A."/>
            <person name="Daum C."/>
            <person name="Hundley H."/>
            <person name="Pangilinan J."/>
            <person name="Johnson J."/>
            <person name="Barry K."/>
            <person name="LaButti K."/>
            <person name="Ng V."/>
            <person name="Ahrendt S."/>
            <person name="Min B."/>
            <person name="Choi I.G."/>
            <person name="Park H."/>
            <person name="Plett J.M."/>
            <person name="Magnuson J."/>
            <person name="Spatafora J.W."/>
            <person name="Nagy L.G."/>
            <person name="Henrissat B."/>
            <person name="Grigoriev I.V."/>
            <person name="Yang Z.L."/>
            <person name="Xu J."/>
            <person name="Martin F.M."/>
        </authorList>
    </citation>
    <scope>NUCLEOTIDE SEQUENCE</scope>
    <source>
        <strain evidence="1">ATCC 28755</strain>
    </source>
</reference>
<keyword evidence="2" id="KW-1185">Reference proteome</keyword>
<organism evidence="1 2">
    <name type="scientific">Hygrophoropsis aurantiaca</name>
    <dbReference type="NCBI Taxonomy" id="72124"/>
    <lineage>
        <taxon>Eukaryota</taxon>
        <taxon>Fungi</taxon>
        <taxon>Dikarya</taxon>
        <taxon>Basidiomycota</taxon>
        <taxon>Agaricomycotina</taxon>
        <taxon>Agaricomycetes</taxon>
        <taxon>Agaricomycetidae</taxon>
        <taxon>Boletales</taxon>
        <taxon>Coniophorineae</taxon>
        <taxon>Hygrophoropsidaceae</taxon>
        <taxon>Hygrophoropsis</taxon>
    </lineage>
</organism>
<gene>
    <name evidence="1" type="ORF">BJ138DRAFT_1165257</name>
</gene>
<comment type="caution">
    <text evidence="1">The sequence shown here is derived from an EMBL/GenBank/DDBJ whole genome shotgun (WGS) entry which is preliminary data.</text>
</comment>
<name>A0ACB7ZVE1_9AGAM</name>